<proteinExistence type="predicted"/>
<dbReference type="RefSeq" id="WP_264790204.1">
    <property type="nucleotide sequence ID" value="NZ_AP026867.1"/>
</dbReference>
<dbReference type="InterPro" id="IPR011042">
    <property type="entry name" value="6-blade_b-propeller_TolB-like"/>
</dbReference>
<dbReference type="Gene3D" id="2.120.10.30">
    <property type="entry name" value="TolB, C-terminal domain"/>
    <property type="match status" value="1"/>
</dbReference>
<evidence type="ECO:0000313" key="3">
    <source>
        <dbReference type="Proteomes" id="UP001060919"/>
    </source>
</evidence>
<dbReference type="InterPro" id="IPR053224">
    <property type="entry name" value="Sensory_adhesion_molecule"/>
</dbReference>
<reference evidence="2" key="1">
    <citation type="submission" date="2022-09" db="EMBL/GenBank/DDBJ databases">
        <title>Aureispira anguillicida sp. nov., isolated from Leptocephalus of Japanese eel Anguilla japonica.</title>
        <authorList>
            <person name="Yuasa K."/>
            <person name="Mekata T."/>
            <person name="Ikunari K."/>
        </authorList>
    </citation>
    <scope>NUCLEOTIDE SEQUENCE</scope>
    <source>
        <strain evidence="2">EL160426</strain>
    </source>
</reference>
<gene>
    <name evidence="2" type="ORF">AsAng_0057940</name>
</gene>
<accession>A0A916DWN8</accession>
<dbReference type="KEGG" id="aup:AsAng_0057940"/>
<dbReference type="EMBL" id="AP026867">
    <property type="protein sequence ID" value="BDS15012.1"/>
    <property type="molecule type" value="Genomic_DNA"/>
</dbReference>
<dbReference type="PANTHER" id="PTHR31460:SF3">
    <property type="entry name" value="MESOCENTIN"/>
    <property type="match status" value="1"/>
</dbReference>
<keyword evidence="3" id="KW-1185">Reference proteome</keyword>
<dbReference type="PANTHER" id="PTHR31460">
    <property type="match status" value="1"/>
</dbReference>
<feature type="domain" description="SMP-30/Gluconolactonase/LRE-like region" evidence="1">
    <location>
        <begin position="45"/>
        <end position="257"/>
    </location>
</feature>
<dbReference type="PROSITE" id="PS51257">
    <property type="entry name" value="PROKAR_LIPOPROTEIN"/>
    <property type="match status" value="1"/>
</dbReference>
<dbReference type="InterPro" id="IPR013658">
    <property type="entry name" value="SGL"/>
</dbReference>
<dbReference type="SMART" id="SM00135">
    <property type="entry name" value="LY"/>
    <property type="match status" value="1"/>
</dbReference>
<sequence length="332" mass="36203">MNTTKFYHYVLLLLVIFSSCHKDKNIDSPILLPDEIIVNDLGLYPEGIAYDEKEKVFYISSVAKGRISKVKLDGSFETFVDAPNLVSTLGMKIDPINNRLIVCVSDPGFGERSSSNTMAQLAAIAIYDISTANLLHFIPLSSGAPHLANDLVLDNVGNIYISDSFSPTIYKIDKNGLVSKLIEDPKFLPQPMNFGLNGLAFHPDGFLIVAKYDEGKLFKIPLSTPANFSEIHFTTDSIPAIDGILLTDNNTLVVASNNLGAGSHENAVYRLTSADNWNSMSIVNKTTTGSNSFPTTFTLAEGDLFVQYARLQVLVGGNTPPADNFPIVKVTF</sequence>
<dbReference type="InterPro" id="IPR000033">
    <property type="entry name" value="LDLR_classB_rpt"/>
</dbReference>
<dbReference type="Proteomes" id="UP001060919">
    <property type="component" value="Chromosome"/>
</dbReference>
<evidence type="ECO:0000313" key="2">
    <source>
        <dbReference type="EMBL" id="BDS15012.1"/>
    </source>
</evidence>
<dbReference type="AlphaFoldDB" id="A0A916DWN8"/>
<evidence type="ECO:0000259" key="1">
    <source>
        <dbReference type="Pfam" id="PF08450"/>
    </source>
</evidence>
<name>A0A916DWN8_9BACT</name>
<dbReference type="SUPFAM" id="SSF63829">
    <property type="entry name" value="Calcium-dependent phosphotriesterase"/>
    <property type="match status" value="1"/>
</dbReference>
<organism evidence="2 3">
    <name type="scientific">Aureispira anguillae</name>
    <dbReference type="NCBI Taxonomy" id="2864201"/>
    <lineage>
        <taxon>Bacteria</taxon>
        <taxon>Pseudomonadati</taxon>
        <taxon>Bacteroidota</taxon>
        <taxon>Saprospiria</taxon>
        <taxon>Saprospirales</taxon>
        <taxon>Saprospiraceae</taxon>
        <taxon>Aureispira</taxon>
    </lineage>
</organism>
<dbReference type="Pfam" id="PF08450">
    <property type="entry name" value="SGL"/>
    <property type="match status" value="1"/>
</dbReference>
<protein>
    <submittedName>
        <fullName evidence="2">SMP-30/gluconolactonase/LRE family protein</fullName>
    </submittedName>
</protein>